<dbReference type="Proteomes" id="UP000078116">
    <property type="component" value="Unassembled WGS sequence"/>
</dbReference>
<evidence type="ECO:0000313" key="4">
    <source>
        <dbReference type="Proteomes" id="UP000078116"/>
    </source>
</evidence>
<reference evidence="3 4" key="1">
    <citation type="submission" date="2016-04" db="EMBL/GenBank/DDBJ databases">
        <title>Reclassification of Paraburkholderia panaciterrae (Farh et al. 2015) Dobritsa &amp; Samadpour 2016 as a later homotypic synonym of Paraburkholderia ginsengiterrae (Farh et al. 2015) Dobritsa &amp; Samadpour 2016.</title>
        <authorList>
            <person name="Dobritsa A.P."/>
            <person name="Kutumbaka K."/>
            <person name="Samadpour M."/>
        </authorList>
    </citation>
    <scope>NUCLEOTIDE SEQUENCE [LARGE SCALE GENOMIC DNA]</scope>
    <source>
        <strain evidence="2 4">DCY85</strain>
        <strain evidence="1 3">DCY85-1</strain>
    </source>
</reference>
<keyword evidence="3" id="KW-1185">Reference proteome</keyword>
<name>A0A1A9N9W4_9BURK</name>
<comment type="caution">
    <text evidence="2">The sequence shown here is derived from an EMBL/GenBank/DDBJ whole genome shotgun (WGS) entry which is preliminary data.</text>
</comment>
<evidence type="ECO:0000313" key="1">
    <source>
        <dbReference type="EMBL" id="OAJ57125.1"/>
    </source>
</evidence>
<dbReference type="EMBL" id="LXKA01000220">
    <property type="protein sequence ID" value="OAJ61350.1"/>
    <property type="molecule type" value="Genomic_DNA"/>
</dbReference>
<evidence type="ECO:0000313" key="2">
    <source>
        <dbReference type="EMBL" id="OAJ61350.1"/>
    </source>
</evidence>
<dbReference type="EMBL" id="LXJZ01000181">
    <property type="protein sequence ID" value="OAJ57125.1"/>
    <property type="molecule type" value="Genomic_DNA"/>
</dbReference>
<gene>
    <name evidence="1" type="ORF">A6V36_32350</name>
    <name evidence="2" type="ORF">A6V37_25390</name>
</gene>
<dbReference type="Proteomes" id="UP000077961">
    <property type="component" value="Unassembled WGS sequence"/>
</dbReference>
<protein>
    <submittedName>
        <fullName evidence="2">Uncharacterized protein</fullName>
    </submittedName>
</protein>
<organism evidence="2 4">
    <name type="scientific">Paraburkholderia ginsengiterrae</name>
    <dbReference type="NCBI Taxonomy" id="1462993"/>
    <lineage>
        <taxon>Bacteria</taxon>
        <taxon>Pseudomonadati</taxon>
        <taxon>Pseudomonadota</taxon>
        <taxon>Betaproteobacteria</taxon>
        <taxon>Burkholderiales</taxon>
        <taxon>Burkholderiaceae</taxon>
        <taxon>Paraburkholderia</taxon>
    </lineage>
</organism>
<evidence type="ECO:0000313" key="3">
    <source>
        <dbReference type="Proteomes" id="UP000077961"/>
    </source>
</evidence>
<accession>A0A1A9N9W4</accession>
<proteinExistence type="predicted"/>
<sequence>MFGSFGGSRDGCIGLLGSTATGGLIPPAEDKCRRAGHPRRLLLLTGKFAWTGRPSSGEKSILAVESLSD</sequence>
<dbReference type="AlphaFoldDB" id="A0A1A9N9W4"/>